<name>A0AAU9J7X1_9CILI</name>
<keyword evidence="8" id="KW-0833">Ubl conjugation pathway</keyword>
<dbReference type="CDD" id="cd16448">
    <property type="entry name" value="RING-H2"/>
    <property type="match status" value="1"/>
</dbReference>
<dbReference type="InterPro" id="IPR013083">
    <property type="entry name" value="Znf_RING/FYVE/PHD"/>
</dbReference>
<dbReference type="GO" id="GO:0016020">
    <property type="term" value="C:membrane"/>
    <property type="evidence" value="ECO:0007669"/>
    <property type="project" value="UniProtKB-SubCell"/>
</dbReference>
<evidence type="ECO:0000313" key="15">
    <source>
        <dbReference type="Proteomes" id="UP001162131"/>
    </source>
</evidence>
<keyword evidence="11" id="KW-0472">Membrane</keyword>
<dbReference type="SUPFAM" id="SSF57850">
    <property type="entry name" value="RING/U-box"/>
    <property type="match status" value="1"/>
</dbReference>
<comment type="catalytic activity">
    <reaction evidence="1">
        <text>S-ubiquitinyl-[E2 ubiquitin-conjugating enzyme]-L-cysteine + [acceptor protein]-L-lysine = [E2 ubiquitin-conjugating enzyme]-L-cysteine + N(6)-ubiquitinyl-[acceptor protein]-L-lysine.</text>
        <dbReference type="EC" id="2.3.2.27"/>
    </reaction>
</comment>
<evidence type="ECO:0000256" key="9">
    <source>
        <dbReference type="ARBA" id="ARBA00022833"/>
    </source>
</evidence>
<evidence type="ECO:0000256" key="8">
    <source>
        <dbReference type="ARBA" id="ARBA00022786"/>
    </source>
</evidence>
<organism evidence="14 15">
    <name type="scientific">Blepharisma stoltei</name>
    <dbReference type="NCBI Taxonomy" id="1481888"/>
    <lineage>
        <taxon>Eukaryota</taxon>
        <taxon>Sar</taxon>
        <taxon>Alveolata</taxon>
        <taxon>Ciliophora</taxon>
        <taxon>Postciliodesmatophora</taxon>
        <taxon>Heterotrichea</taxon>
        <taxon>Heterotrichida</taxon>
        <taxon>Blepharismidae</taxon>
        <taxon>Blepharisma</taxon>
    </lineage>
</organism>
<dbReference type="GO" id="GO:0008270">
    <property type="term" value="F:zinc ion binding"/>
    <property type="evidence" value="ECO:0007669"/>
    <property type="project" value="UniProtKB-KW"/>
</dbReference>
<proteinExistence type="predicted"/>
<sequence>MYKLFSKRNSRIMMQSMRNTNRSIIMDTLNTSNSFLVDTALNEELVEKNISKQYLPCELSLKENSICTICFDYFNDNKPIRKTACGHMFHAVCFDSWINYSKELRCPNCNKKFKFYAIGHKIPRVREIQHNSAI</sequence>
<evidence type="ECO:0000256" key="4">
    <source>
        <dbReference type="ARBA" id="ARBA00022679"/>
    </source>
</evidence>
<dbReference type="Gene3D" id="3.30.40.10">
    <property type="entry name" value="Zinc/RING finger domain, C3HC4 (zinc finger)"/>
    <property type="match status" value="1"/>
</dbReference>
<evidence type="ECO:0000256" key="11">
    <source>
        <dbReference type="ARBA" id="ARBA00023136"/>
    </source>
</evidence>
<evidence type="ECO:0000256" key="10">
    <source>
        <dbReference type="ARBA" id="ARBA00022989"/>
    </source>
</evidence>
<dbReference type="EC" id="2.3.2.27" evidence="3"/>
<comment type="subcellular location">
    <subcellularLocation>
        <location evidence="2">Membrane</location>
        <topology evidence="2">Multi-pass membrane protein</topology>
    </subcellularLocation>
</comment>
<dbReference type="PANTHER" id="PTHR45977">
    <property type="entry name" value="TARGET OF ERK KINASE MPK-1"/>
    <property type="match status" value="1"/>
</dbReference>
<keyword evidence="5" id="KW-0812">Transmembrane</keyword>
<feature type="domain" description="RING-type" evidence="13">
    <location>
        <begin position="67"/>
        <end position="110"/>
    </location>
</feature>
<keyword evidence="6" id="KW-0479">Metal-binding</keyword>
<dbReference type="PANTHER" id="PTHR45977:SF4">
    <property type="entry name" value="RING-TYPE DOMAIN-CONTAINING PROTEIN"/>
    <property type="match status" value="1"/>
</dbReference>
<reference evidence="14" key="1">
    <citation type="submission" date="2021-09" db="EMBL/GenBank/DDBJ databases">
        <authorList>
            <consortium name="AG Swart"/>
            <person name="Singh M."/>
            <person name="Singh A."/>
            <person name="Seah K."/>
            <person name="Emmerich C."/>
        </authorList>
    </citation>
    <scope>NUCLEOTIDE SEQUENCE</scope>
    <source>
        <strain evidence="14">ATCC30299</strain>
    </source>
</reference>
<evidence type="ECO:0000259" key="13">
    <source>
        <dbReference type="PROSITE" id="PS50089"/>
    </source>
</evidence>
<evidence type="ECO:0000256" key="2">
    <source>
        <dbReference type="ARBA" id="ARBA00004141"/>
    </source>
</evidence>
<keyword evidence="4" id="KW-0808">Transferase</keyword>
<keyword evidence="7 12" id="KW-0863">Zinc-finger</keyword>
<dbReference type="GO" id="GO:0006511">
    <property type="term" value="P:ubiquitin-dependent protein catabolic process"/>
    <property type="evidence" value="ECO:0007669"/>
    <property type="project" value="TreeGrafter"/>
</dbReference>
<dbReference type="EMBL" id="CAJZBQ010000033">
    <property type="protein sequence ID" value="CAG9323062.1"/>
    <property type="molecule type" value="Genomic_DNA"/>
</dbReference>
<evidence type="ECO:0000256" key="3">
    <source>
        <dbReference type="ARBA" id="ARBA00012483"/>
    </source>
</evidence>
<keyword evidence="9" id="KW-0862">Zinc</keyword>
<evidence type="ECO:0000256" key="7">
    <source>
        <dbReference type="ARBA" id="ARBA00022771"/>
    </source>
</evidence>
<dbReference type="Pfam" id="PF13639">
    <property type="entry name" value="zf-RING_2"/>
    <property type="match status" value="1"/>
</dbReference>
<evidence type="ECO:0000256" key="12">
    <source>
        <dbReference type="PROSITE-ProRule" id="PRU00175"/>
    </source>
</evidence>
<evidence type="ECO:0000256" key="1">
    <source>
        <dbReference type="ARBA" id="ARBA00000900"/>
    </source>
</evidence>
<accession>A0AAU9J7X1</accession>
<dbReference type="AlphaFoldDB" id="A0AAU9J7X1"/>
<gene>
    <name evidence="14" type="ORF">BSTOLATCC_MIC32967</name>
</gene>
<evidence type="ECO:0000256" key="6">
    <source>
        <dbReference type="ARBA" id="ARBA00022723"/>
    </source>
</evidence>
<dbReference type="PROSITE" id="PS50089">
    <property type="entry name" value="ZF_RING_2"/>
    <property type="match status" value="1"/>
</dbReference>
<keyword evidence="15" id="KW-1185">Reference proteome</keyword>
<keyword evidence="10" id="KW-1133">Transmembrane helix</keyword>
<dbReference type="InterPro" id="IPR001841">
    <property type="entry name" value="Znf_RING"/>
</dbReference>
<dbReference type="GO" id="GO:0016567">
    <property type="term" value="P:protein ubiquitination"/>
    <property type="evidence" value="ECO:0007669"/>
    <property type="project" value="TreeGrafter"/>
</dbReference>
<evidence type="ECO:0000256" key="5">
    <source>
        <dbReference type="ARBA" id="ARBA00022692"/>
    </source>
</evidence>
<dbReference type="GO" id="GO:0061630">
    <property type="term" value="F:ubiquitin protein ligase activity"/>
    <property type="evidence" value="ECO:0007669"/>
    <property type="project" value="UniProtKB-EC"/>
</dbReference>
<protein>
    <recommendedName>
        <fullName evidence="3">RING-type E3 ubiquitin transferase</fullName>
        <ecNumber evidence="3">2.3.2.27</ecNumber>
    </recommendedName>
</protein>
<evidence type="ECO:0000313" key="14">
    <source>
        <dbReference type="EMBL" id="CAG9323062.1"/>
    </source>
</evidence>
<dbReference type="SMART" id="SM00184">
    <property type="entry name" value="RING"/>
    <property type="match status" value="1"/>
</dbReference>
<comment type="caution">
    <text evidence="14">The sequence shown here is derived from an EMBL/GenBank/DDBJ whole genome shotgun (WGS) entry which is preliminary data.</text>
</comment>
<dbReference type="Proteomes" id="UP001162131">
    <property type="component" value="Unassembled WGS sequence"/>
</dbReference>